<evidence type="ECO:0000313" key="9">
    <source>
        <dbReference type="Proteomes" id="UP000228535"/>
    </source>
</evidence>
<dbReference type="InterPro" id="IPR044862">
    <property type="entry name" value="Pro_4_hyd_alph_FE2OG_OXY"/>
</dbReference>
<evidence type="ECO:0000256" key="2">
    <source>
        <dbReference type="ARBA" id="ARBA00022723"/>
    </source>
</evidence>
<evidence type="ECO:0000259" key="7">
    <source>
        <dbReference type="PROSITE" id="PS51471"/>
    </source>
</evidence>
<dbReference type="GO" id="GO:0005506">
    <property type="term" value="F:iron ion binding"/>
    <property type="evidence" value="ECO:0007669"/>
    <property type="project" value="InterPro"/>
</dbReference>
<keyword evidence="5" id="KW-0560">Oxidoreductase</keyword>
<dbReference type="PROSITE" id="PS51471">
    <property type="entry name" value="FE2OG_OXY"/>
    <property type="match status" value="1"/>
</dbReference>
<keyword evidence="9" id="KW-1185">Reference proteome</keyword>
<keyword evidence="6" id="KW-0408">Iron</keyword>
<keyword evidence="3" id="KW-0847">Vitamin C</keyword>
<dbReference type="AlphaFoldDB" id="A0A2M9BSP3"/>
<dbReference type="PANTHER" id="PTHR10869:SF236">
    <property type="entry name" value="PROLYL 4-HYDROXYLASE ALPHA SUBUNIT DOMAIN-CONTAINING PROTEIN"/>
    <property type="match status" value="1"/>
</dbReference>
<comment type="caution">
    <text evidence="8">The sequence shown here is derived from an EMBL/GenBank/DDBJ whole genome shotgun (WGS) entry which is preliminary data.</text>
</comment>
<dbReference type="Pfam" id="PF13640">
    <property type="entry name" value="2OG-FeII_Oxy_3"/>
    <property type="match status" value="1"/>
</dbReference>
<evidence type="ECO:0000313" key="8">
    <source>
        <dbReference type="EMBL" id="PJJ60979.1"/>
    </source>
</evidence>
<evidence type="ECO:0000256" key="5">
    <source>
        <dbReference type="ARBA" id="ARBA00023002"/>
    </source>
</evidence>
<dbReference type="Proteomes" id="UP000228535">
    <property type="component" value="Unassembled WGS sequence"/>
</dbReference>
<dbReference type="OrthoDB" id="269774at2"/>
<organism evidence="8 9">
    <name type="scientific">Hymenobacter chitinivorans DSM 11115</name>
    <dbReference type="NCBI Taxonomy" id="1121954"/>
    <lineage>
        <taxon>Bacteria</taxon>
        <taxon>Pseudomonadati</taxon>
        <taxon>Bacteroidota</taxon>
        <taxon>Cytophagia</taxon>
        <taxon>Cytophagales</taxon>
        <taxon>Hymenobacteraceae</taxon>
        <taxon>Hymenobacter</taxon>
    </lineage>
</organism>
<comment type="cofactor">
    <cofactor evidence="1">
        <name>L-ascorbate</name>
        <dbReference type="ChEBI" id="CHEBI:38290"/>
    </cofactor>
</comment>
<dbReference type="GO" id="GO:0031418">
    <property type="term" value="F:L-ascorbic acid binding"/>
    <property type="evidence" value="ECO:0007669"/>
    <property type="project" value="UniProtKB-KW"/>
</dbReference>
<name>A0A2M9BSP3_9BACT</name>
<evidence type="ECO:0000256" key="3">
    <source>
        <dbReference type="ARBA" id="ARBA00022896"/>
    </source>
</evidence>
<evidence type="ECO:0000256" key="6">
    <source>
        <dbReference type="ARBA" id="ARBA00023004"/>
    </source>
</evidence>
<proteinExistence type="predicted"/>
<dbReference type="InterPro" id="IPR045054">
    <property type="entry name" value="P4HA-like"/>
</dbReference>
<protein>
    <submittedName>
        <fullName evidence="8">Putative 2-oxoglutarate/Fe(II)-dependent dioxygenase YbiX</fullName>
    </submittedName>
</protein>
<evidence type="ECO:0000256" key="4">
    <source>
        <dbReference type="ARBA" id="ARBA00022964"/>
    </source>
</evidence>
<dbReference type="PANTHER" id="PTHR10869">
    <property type="entry name" value="PROLYL 4-HYDROXYLASE ALPHA SUBUNIT"/>
    <property type="match status" value="1"/>
</dbReference>
<dbReference type="GO" id="GO:0004656">
    <property type="term" value="F:procollagen-proline 4-dioxygenase activity"/>
    <property type="evidence" value="ECO:0007669"/>
    <property type="project" value="TreeGrafter"/>
</dbReference>
<keyword evidence="2" id="KW-0479">Metal-binding</keyword>
<reference evidence="8 9" key="1">
    <citation type="submission" date="2017-11" db="EMBL/GenBank/DDBJ databases">
        <title>Genomic Encyclopedia of Archaeal and Bacterial Type Strains, Phase II (KMG-II): From Individual Species to Whole Genera.</title>
        <authorList>
            <person name="Goeker M."/>
        </authorList>
    </citation>
    <scope>NUCLEOTIDE SEQUENCE [LARGE SCALE GENOMIC DNA]</scope>
    <source>
        <strain evidence="8 9">DSM 11115</strain>
    </source>
</reference>
<dbReference type="InterPro" id="IPR005123">
    <property type="entry name" value="Oxoglu/Fe-dep_dioxygenase_dom"/>
</dbReference>
<accession>A0A2M9BSP3</accession>
<dbReference type="SMART" id="SM00702">
    <property type="entry name" value="P4Hc"/>
    <property type="match status" value="1"/>
</dbReference>
<gene>
    <name evidence="8" type="ORF">CLV45_2416</name>
</gene>
<keyword evidence="4 8" id="KW-0223">Dioxygenase</keyword>
<sequence length="184" mass="21113">MKYTALTNSIFLIEDFLTRQECLEYIALSETLGYELAAVNTAAGARVKPHIRNNSRAFYQSEDLATRLWDQVRPFVPAQLGPGHACGLNELFRFYRYQRGHQFRGHFDGSYQRSATEASCFTFMVYLNDNFQGGDTTFRDLRVQPRQGMALVFLHSLYHAGSEVTQGVKYVLRSDIMYRWPAGS</sequence>
<dbReference type="RefSeq" id="WP_157807438.1">
    <property type="nucleotide sequence ID" value="NZ_PGFA01000001.1"/>
</dbReference>
<dbReference type="Gene3D" id="2.60.120.620">
    <property type="entry name" value="q2cbj1_9rhob like domain"/>
    <property type="match status" value="1"/>
</dbReference>
<dbReference type="InterPro" id="IPR006620">
    <property type="entry name" value="Pro_4_hyd_alph"/>
</dbReference>
<feature type="domain" description="Fe2OG dioxygenase" evidence="7">
    <location>
        <begin position="87"/>
        <end position="178"/>
    </location>
</feature>
<evidence type="ECO:0000256" key="1">
    <source>
        <dbReference type="ARBA" id="ARBA00001961"/>
    </source>
</evidence>
<dbReference type="EMBL" id="PGFA01000001">
    <property type="protein sequence ID" value="PJJ60979.1"/>
    <property type="molecule type" value="Genomic_DNA"/>
</dbReference>